<gene>
    <name evidence="7" type="primary">LOC111122411</name>
</gene>
<evidence type="ECO:0000313" key="7">
    <source>
        <dbReference type="RefSeq" id="XP_022319909.1"/>
    </source>
</evidence>
<dbReference type="PANTHER" id="PTHR12651">
    <property type="entry name" value="26S PROTEASOME NON-ATPASE REGULATORY SUBUNIT 9"/>
    <property type="match status" value="1"/>
</dbReference>
<protein>
    <submittedName>
        <fullName evidence="7">26S proteasome non-ATPase regulatory subunit 9-like</fullName>
    </submittedName>
</protein>
<feature type="region of interest" description="Disordered" evidence="3">
    <location>
        <begin position="89"/>
        <end position="108"/>
    </location>
</feature>
<evidence type="ECO:0000256" key="1">
    <source>
        <dbReference type="ARBA" id="ARBA00005256"/>
    </source>
</evidence>
<sequence length="202" mass="22860">MAASDDMKKLMKKRDEIESEIKALHEVLDSQKGIGMNEPVIDSEGYPRADIDVYTVRHARHKVICLQNDYKDIMKEIEEGLYQIHAEARQKKEETAMEEATPPTDDQQSRLSPFLVIEKVDEGSPAHTCGICMNDKILKFGSVTSHNFHNLQNIAAVVQHSKDKPLSLRILRNDKEFNVSLTPKSWSGRGLLGCSFLPLKKT</sequence>
<evidence type="ECO:0000256" key="3">
    <source>
        <dbReference type="SAM" id="MobiDB-lite"/>
    </source>
</evidence>
<dbReference type="KEGG" id="cvn:111122411"/>
<dbReference type="GO" id="GO:0005634">
    <property type="term" value="C:nucleus"/>
    <property type="evidence" value="ECO:0007669"/>
    <property type="project" value="TreeGrafter"/>
</dbReference>
<comment type="similarity">
    <text evidence="1">Belongs to the proteasome subunit p27 family.</text>
</comment>
<dbReference type="Gene3D" id="6.10.140.1710">
    <property type="match status" value="1"/>
</dbReference>
<dbReference type="Gene3D" id="2.30.42.10">
    <property type="match status" value="1"/>
</dbReference>
<accession>A0A8B8CXE5</accession>
<evidence type="ECO:0000256" key="2">
    <source>
        <dbReference type="ARBA" id="ARBA00023186"/>
    </source>
</evidence>
<keyword evidence="2" id="KW-0143">Chaperone</keyword>
<dbReference type="Pfam" id="PF18265">
    <property type="entry name" value="Nas2_N"/>
    <property type="match status" value="1"/>
</dbReference>
<dbReference type="AlphaFoldDB" id="A0A8B8CXE5"/>
<organism evidence="6 7">
    <name type="scientific">Crassostrea virginica</name>
    <name type="common">Eastern oyster</name>
    <dbReference type="NCBI Taxonomy" id="6565"/>
    <lineage>
        <taxon>Eukaryota</taxon>
        <taxon>Metazoa</taxon>
        <taxon>Spiralia</taxon>
        <taxon>Lophotrochozoa</taxon>
        <taxon>Mollusca</taxon>
        <taxon>Bivalvia</taxon>
        <taxon>Autobranchia</taxon>
        <taxon>Pteriomorphia</taxon>
        <taxon>Ostreida</taxon>
        <taxon>Ostreoidea</taxon>
        <taxon>Ostreidae</taxon>
        <taxon>Crassostrea</taxon>
    </lineage>
</organism>
<dbReference type="GO" id="GO:0005737">
    <property type="term" value="C:cytoplasm"/>
    <property type="evidence" value="ECO:0007669"/>
    <property type="project" value="TreeGrafter"/>
</dbReference>
<name>A0A8B8CXE5_CRAVI</name>
<dbReference type="RefSeq" id="XP_022319909.1">
    <property type="nucleotide sequence ID" value="XM_022464201.1"/>
</dbReference>
<evidence type="ECO:0000259" key="4">
    <source>
        <dbReference type="Pfam" id="PF17820"/>
    </source>
</evidence>
<dbReference type="OrthoDB" id="72325at2759"/>
<evidence type="ECO:0000259" key="5">
    <source>
        <dbReference type="Pfam" id="PF18265"/>
    </source>
</evidence>
<evidence type="ECO:0000313" key="6">
    <source>
        <dbReference type="Proteomes" id="UP000694844"/>
    </source>
</evidence>
<dbReference type="GeneID" id="111122411"/>
<reference evidence="7" key="2">
    <citation type="submission" date="2025-08" db="UniProtKB">
        <authorList>
            <consortium name="RefSeq"/>
        </authorList>
    </citation>
    <scope>IDENTIFICATION</scope>
    <source>
        <tissue evidence="7">Whole sample</tissue>
    </source>
</reference>
<proteinExistence type="inferred from homology"/>
<dbReference type="InterPro" id="IPR040815">
    <property type="entry name" value="Nas2_N"/>
</dbReference>
<dbReference type="SUPFAM" id="SSF50156">
    <property type="entry name" value="PDZ domain-like"/>
    <property type="match status" value="1"/>
</dbReference>
<dbReference type="InterPro" id="IPR036034">
    <property type="entry name" value="PDZ_sf"/>
</dbReference>
<feature type="domain" description="PDZ" evidence="4">
    <location>
        <begin position="116"/>
        <end position="172"/>
    </location>
</feature>
<dbReference type="Proteomes" id="UP000694844">
    <property type="component" value="Chromosome 1"/>
</dbReference>
<reference evidence="6" key="1">
    <citation type="submission" date="2024-06" db="UniProtKB">
        <authorList>
            <consortium name="RefSeq"/>
        </authorList>
    </citation>
    <scope>NUCLEOTIDE SEQUENCE [LARGE SCALE GENOMIC DNA]</scope>
</reference>
<dbReference type="InterPro" id="IPR041489">
    <property type="entry name" value="PDZ_6"/>
</dbReference>
<dbReference type="InterPro" id="IPR035269">
    <property type="entry name" value="PSMD9"/>
</dbReference>
<dbReference type="Pfam" id="PF17820">
    <property type="entry name" value="PDZ_6"/>
    <property type="match status" value="1"/>
</dbReference>
<dbReference type="FunFam" id="2.30.42.10:FF:000107">
    <property type="entry name" value="26S proteasome non-ATPase regulatory subunit 9"/>
    <property type="match status" value="1"/>
</dbReference>
<keyword evidence="6" id="KW-1185">Reference proteome</keyword>
<dbReference type="GO" id="GO:0070682">
    <property type="term" value="P:proteasome regulatory particle assembly"/>
    <property type="evidence" value="ECO:0007669"/>
    <property type="project" value="InterPro"/>
</dbReference>
<dbReference type="PANTHER" id="PTHR12651:SF1">
    <property type="entry name" value="26S PROTEASOME NON-ATPASE REGULATORY SUBUNIT 9"/>
    <property type="match status" value="1"/>
</dbReference>
<feature type="domain" description="Nas2 N-terminal" evidence="5">
    <location>
        <begin position="7"/>
        <end position="86"/>
    </location>
</feature>